<organism evidence="2 3">
    <name type="scientific">Mycena rosella</name>
    <name type="common">Pink bonnet</name>
    <name type="synonym">Agaricus rosellus</name>
    <dbReference type="NCBI Taxonomy" id="1033263"/>
    <lineage>
        <taxon>Eukaryota</taxon>
        <taxon>Fungi</taxon>
        <taxon>Dikarya</taxon>
        <taxon>Basidiomycota</taxon>
        <taxon>Agaricomycotina</taxon>
        <taxon>Agaricomycetes</taxon>
        <taxon>Agaricomycetidae</taxon>
        <taxon>Agaricales</taxon>
        <taxon>Marasmiineae</taxon>
        <taxon>Mycenaceae</taxon>
        <taxon>Mycena</taxon>
    </lineage>
</organism>
<dbReference type="AlphaFoldDB" id="A0AAD7C9D1"/>
<dbReference type="EMBL" id="JARKIE010000418">
    <property type="protein sequence ID" value="KAJ7642529.1"/>
    <property type="molecule type" value="Genomic_DNA"/>
</dbReference>
<keyword evidence="3" id="KW-1185">Reference proteome</keyword>
<accession>A0AAD7C9D1</accession>
<evidence type="ECO:0000313" key="2">
    <source>
        <dbReference type="EMBL" id="KAJ7642529.1"/>
    </source>
</evidence>
<comment type="caution">
    <text evidence="2">The sequence shown here is derived from an EMBL/GenBank/DDBJ whole genome shotgun (WGS) entry which is preliminary data.</text>
</comment>
<dbReference type="Proteomes" id="UP001221757">
    <property type="component" value="Unassembled WGS sequence"/>
</dbReference>
<feature type="compositionally biased region" description="Polar residues" evidence="1">
    <location>
        <begin position="275"/>
        <end position="285"/>
    </location>
</feature>
<reference evidence="2" key="1">
    <citation type="submission" date="2023-03" db="EMBL/GenBank/DDBJ databases">
        <title>Massive genome expansion in bonnet fungi (Mycena s.s.) driven by repeated elements and novel gene families across ecological guilds.</title>
        <authorList>
            <consortium name="Lawrence Berkeley National Laboratory"/>
            <person name="Harder C.B."/>
            <person name="Miyauchi S."/>
            <person name="Viragh M."/>
            <person name="Kuo A."/>
            <person name="Thoen E."/>
            <person name="Andreopoulos B."/>
            <person name="Lu D."/>
            <person name="Skrede I."/>
            <person name="Drula E."/>
            <person name="Henrissat B."/>
            <person name="Morin E."/>
            <person name="Kohler A."/>
            <person name="Barry K."/>
            <person name="LaButti K."/>
            <person name="Morin E."/>
            <person name="Salamov A."/>
            <person name="Lipzen A."/>
            <person name="Mereny Z."/>
            <person name="Hegedus B."/>
            <person name="Baldrian P."/>
            <person name="Stursova M."/>
            <person name="Weitz H."/>
            <person name="Taylor A."/>
            <person name="Grigoriev I.V."/>
            <person name="Nagy L.G."/>
            <person name="Martin F."/>
            <person name="Kauserud H."/>
        </authorList>
    </citation>
    <scope>NUCLEOTIDE SEQUENCE</scope>
    <source>
        <strain evidence="2">CBHHK067</strain>
    </source>
</reference>
<gene>
    <name evidence="2" type="ORF">B0H17DRAFT_1216425</name>
</gene>
<feature type="region of interest" description="Disordered" evidence="1">
    <location>
        <begin position="273"/>
        <end position="304"/>
    </location>
</feature>
<evidence type="ECO:0000256" key="1">
    <source>
        <dbReference type="SAM" id="MobiDB-lite"/>
    </source>
</evidence>
<protein>
    <submittedName>
        <fullName evidence="2">Uncharacterized protein</fullName>
    </submittedName>
</protein>
<proteinExistence type="predicted"/>
<evidence type="ECO:0000313" key="3">
    <source>
        <dbReference type="Proteomes" id="UP001221757"/>
    </source>
</evidence>
<sequence length="304" mass="33051">MRLEAIPSNLWIEYAMDGLLRIVRKLGMLVARVADCRNSDCLPHVRILSSRAAQVLICCVSAATPGLVAAQACVDDIYRPGARCCITRPNAGGDPSDRMMRPTLSLVSADADDSRILQLACSTDRPPHLCGPPEAHAFLPLRTSPLPPQPHCPTRTLRDLQATRSYCASLHTERPPSITVHKPQSVLLKAQKSGIYEPATWSAIRTRGSSSRRKRSSVKLSPVLPLMPPPLLEALQPHILQSLPPVLVRPQRHLHDPEKHCARAASASCHDGTISALQTGRSSTKAPARTYGRRTSVPHTSTTA</sequence>
<name>A0AAD7C9D1_MYCRO</name>